<evidence type="ECO:0000256" key="2">
    <source>
        <dbReference type="SAM" id="MobiDB-lite"/>
    </source>
</evidence>
<keyword evidence="1" id="KW-0040">ANK repeat</keyword>
<feature type="transmembrane region" description="Helical" evidence="3">
    <location>
        <begin position="471"/>
        <end position="493"/>
    </location>
</feature>
<evidence type="ECO:0000313" key="5">
    <source>
        <dbReference type="Proteomes" id="UP000250140"/>
    </source>
</evidence>
<keyword evidence="5" id="KW-1185">Reference proteome</keyword>
<dbReference type="PANTHER" id="PTHR24184:SF11">
    <property type="entry name" value="ANKYRIN REPEAT AND SOCS BOX CONTAINING 3"/>
    <property type="match status" value="1"/>
</dbReference>
<keyword evidence="3" id="KW-0472">Membrane</keyword>
<dbReference type="Gene3D" id="1.25.40.20">
    <property type="entry name" value="Ankyrin repeat-containing domain"/>
    <property type="match status" value="1"/>
</dbReference>
<reference evidence="4 5" key="1">
    <citation type="journal article" date="2016" name="Nat. Commun.">
        <title>Ectomycorrhizal ecology is imprinted in the genome of the dominant symbiotic fungus Cenococcum geophilum.</title>
        <authorList>
            <consortium name="DOE Joint Genome Institute"/>
            <person name="Peter M."/>
            <person name="Kohler A."/>
            <person name="Ohm R.A."/>
            <person name="Kuo A."/>
            <person name="Krutzmann J."/>
            <person name="Morin E."/>
            <person name="Arend M."/>
            <person name="Barry K.W."/>
            <person name="Binder M."/>
            <person name="Choi C."/>
            <person name="Clum A."/>
            <person name="Copeland A."/>
            <person name="Grisel N."/>
            <person name="Haridas S."/>
            <person name="Kipfer T."/>
            <person name="LaButti K."/>
            <person name="Lindquist E."/>
            <person name="Lipzen A."/>
            <person name="Maire R."/>
            <person name="Meier B."/>
            <person name="Mihaltcheva S."/>
            <person name="Molinier V."/>
            <person name="Murat C."/>
            <person name="Poggeler S."/>
            <person name="Quandt C.A."/>
            <person name="Sperisen C."/>
            <person name="Tritt A."/>
            <person name="Tisserant E."/>
            <person name="Crous P.W."/>
            <person name="Henrissat B."/>
            <person name="Nehls U."/>
            <person name="Egli S."/>
            <person name="Spatafora J.W."/>
            <person name="Grigoriev I.V."/>
            <person name="Martin F.M."/>
        </authorList>
    </citation>
    <scope>NUCLEOTIDE SEQUENCE [LARGE SCALE GENOMIC DNA]</scope>
    <source>
        <strain evidence="4 5">CBS 207.34</strain>
    </source>
</reference>
<name>A0A8E2EX42_9PEZI</name>
<dbReference type="Proteomes" id="UP000250140">
    <property type="component" value="Unassembled WGS sequence"/>
</dbReference>
<feature type="compositionally biased region" description="Basic and acidic residues" evidence="2">
    <location>
        <begin position="1"/>
        <end position="11"/>
    </location>
</feature>
<dbReference type="Pfam" id="PF00023">
    <property type="entry name" value="Ank"/>
    <property type="match status" value="2"/>
</dbReference>
<protein>
    <recommendedName>
        <fullName evidence="6">Ankyrin</fullName>
    </recommendedName>
</protein>
<sequence length="523" mass="57540">MGVPDRTHEPDVSPCISALPANGTSTSDSATSHSLANSTISAIQETYETQLDGLPNYTETDQNGGIQATIRKLSAAASANDLDLPITACPPIPLNGYSLHTDTVHSLRQNIVSSFFDAVTTKKDEAVALMIKHNLVTANTTSATGQTPLLAAISAGNAHMVRELVNRGADINGYGVYILPAPNPNPRDYHNRYYHIRKAPKLRQLVQRTPLQLAAALGNLTIVKLLMRDTYTADGTLIAAADDALIAPDGALALRLAADAGHRDIVAFLPARRGGGWRRWKTRHATAMARARRAGEKLWRVGRFFGWDAPKFALWTLPVECVRALVWAWERRAKFGAWCVRQVVRLPGRVARVLRALWDVVEQVPGAVLDVLKFFWRVVKSVPAALKIAAGWVWRGVSVVGYGVVSVVGRLLSFLHTVFAKLLRVVRGLTLKDVWDGFRALLCTMFVEVPLTLWTWAKQFGKVSFKCLETLLGIVGALIWAIVRGIFWLIVYAPKKALVIPLSFGESINKAFVELLVWINPKR</sequence>
<dbReference type="InterPro" id="IPR036770">
    <property type="entry name" value="Ankyrin_rpt-contain_sf"/>
</dbReference>
<proteinExistence type="predicted"/>
<feature type="transmembrane region" description="Helical" evidence="3">
    <location>
        <begin position="392"/>
        <end position="416"/>
    </location>
</feature>
<keyword evidence="3" id="KW-0812">Transmembrane</keyword>
<keyword evidence="3" id="KW-1133">Transmembrane helix</keyword>
<dbReference type="EMBL" id="KV750052">
    <property type="protein sequence ID" value="OCL06505.1"/>
    <property type="molecule type" value="Genomic_DNA"/>
</dbReference>
<dbReference type="OrthoDB" id="4772757at2759"/>
<dbReference type="AlphaFoldDB" id="A0A8E2EX42"/>
<dbReference type="SMART" id="SM00248">
    <property type="entry name" value="ANK"/>
    <property type="match status" value="2"/>
</dbReference>
<feature type="repeat" description="ANK" evidence="1">
    <location>
        <begin position="144"/>
        <end position="176"/>
    </location>
</feature>
<feature type="transmembrane region" description="Helical" evidence="3">
    <location>
        <begin position="437"/>
        <end position="456"/>
    </location>
</feature>
<dbReference type="InterPro" id="IPR002110">
    <property type="entry name" value="Ankyrin_rpt"/>
</dbReference>
<evidence type="ECO:0000256" key="3">
    <source>
        <dbReference type="SAM" id="Phobius"/>
    </source>
</evidence>
<dbReference type="PROSITE" id="PS50297">
    <property type="entry name" value="ANK_REP_REGION"/>
    <property type="match status" value="1"/>
</dbReference>
<evidence type="ECO:0000256" key="1">
    <source>
        <dbReference type="PROSITE-ProRule" id="PRU00023"/>
    </source>
</evidence>
<gene>
    <name evidence="4" type="ORF">AOQ84DRAFT_390142</name>
</gene>
<dbReference type="PANTHER" id="PTHR24184">
    <property type="entry name" value="SI:CH211-189E2.2"/>
    <property type="match status" value="1"/>
</dbReference>
<feature type="region of interest" description="Disordered" evidence="2">
    <location>
        <begin position="1"/>
        <end position="33"/>
    </location>
</feature>
<accession>A0A8E2EX42</accession>
<organism evidence="4 5">
    <name type="scientific">Glonium stellatum</name>
    <dbReference type="NCBI Taxonomy" id="574774"/>
    <lineage>
        <taxon>Eukaryota</taxon>
        <taxon>Fungi</taxon>
        <taxon>Dikarya</taxon>
        <taxon>Ascomycota</taxon>
        <taxon>Pezizomycotina</taxon>
        <taxon>Dothideomycetes</taxon>
        <taxon>Pleosporomycetidae</taxon>
        <taxon>Gloniales</taxon>
        <taxon>Gloniaceae</taxon>
        <taxon>Glonium</taxon>
    </lineage>
</organism>
<dbReference type="PROSITE" id="PS50088">
    <property type="entry name" value="ANK_REPEAT"/>
    <property type="match status" value="1"/>
</dbReference>
<evidence type="ECO:0008006" key="6">
    <source>
        <dbReference type="Google" id="ProtNLM"/>
    </source>
</evidence>
<evidence type="ECO:0000313" key="4">
    <source>
        <dbReference type="EMBL" id="OCL06505.1"/>
    </source>
</evidence>
<feature type="compositionally biased region" description="Polar residues" evidence="2">
    <location>
        <begin position="22"/>
        <end position="33"/>
    </location>
</feature>
<dbReference type="SUPFAM" id="SSF48403">
    <property type="entry name" value="Ankyrin repeat"/>
    <property type="match status" value="1"/>
</dbReference>